<comment type="caution">
    <text evidence="1">The sequence shown here is derived from an EMBL/GenBank/DDBJ whole genome shotgun (WGS) entry which is preliminary data.</text>
</comment>
<keyword evidence="2" id="KW-1185">Reference proteome</keyword>
<dbReference type="Proteomes" id="UP001152604">
    <property type="component" value="Unassembled WGS sequence"/>
</dbReference>
<organism evidence="1 2">
    <name type="scientific">Mesorhizobium ventifaucium</name>
    <dbReference type="NCBI Taxonomy" id="666020"/>
    <lineage>
        <taxon>Bacteria</taxon>
        <taxon>Pseudomonadati</taxon>
        <taxon>Pseudomonadota</taxon>
        <taxon>Alphaproteobacteria</taxon>
        <taxon>Hyphomicrobiales</taxon>
        <taxon>Phyllobacteriaceae</taxon>
        <taxon>Mesorhizobium</taxon>
    </lineage>
</organism>
<gene>
    <name evidence="1" type="ORF">MES4922_360002</name>
</gene>
<proteinExistence type="predicted"/>
<name>A0ABN8K423_9HYPH</name>
<reference evidence="1" key="1">
    <citation type="submission" date="2022-03" db="EMBL/GenBank/DDBJ databases">
        <authorList>
            <person name="Brunel B."/>
        </authorList>
    </citation>
    <scope>NUCLEOTIDE SEQUENCE</scope>
    <source>
        <strain evidence="1">STM4922sample</strain>
    </source>
</reference>
<accession>A0ABN8K423</accession>
<evidence type="ECO:0000313" key="2">
    <source>
        <dbReference type="Proteomes" id="UP001152604"/>
    </source>
</evidence>
<evidence type="ECO:0000313" key="1">
    <source>
        <dbReference type="EMBL" id="CAH2404275.1"/>
    </source>
</evidence>
<protein>
    <submittedName>
        <fullName evidence="1">Uncharacterized protein</fullName>
    </submittedName>
</protein>
<dbReference type="EMBL" id="CAKXZS010000030">
    <property type="protein sequence ID" value="CAH2404275.1"/>
    <property type="molecule type" value="Genomic_DNA"/>
</dbReference>
<sequence length="46" mass="4880">MGIVIGSPSTQGALLYEVIQLDEFATCLTLMETGGCHHGRSKAQQS</sequence>